<dbReference type="EMBL" id="JAPNKE010000002">
    <property type="protein sequence ID" value="MCY1013819.1"/>
    <property type="molecule type" value="Genomic_DNA"/>
</dbReference>
<keyword evidence="1" id="KW-0472">Membrane</keyword>
<protein>
    <submittedName>
        <fullName evidence="2">Uncharacterized protein</fullName>
    </submittedName>
</protein>
<organism evidence="2 3">
    <name type="scientific">Nannocystis pusilla</name>
    <dbReference type="NCBI Taxonomy" id="889268"/>
    <lineage>
        <taxon>Bacteria</taxon>
        <taxon>Pseudomonadati</taxon>
        <taxon>Myxococcota</taxon>
        <taxon>Polyangia</taxon>
        <taxon>Nannocystales</taxon>
        <taxon>Nannocystaceae</taxon>
        <taxon>Nannocystis</taxon>
    </lineage>
</organism>
<feature type="transmembrane region" description="Helical" evidence="1">
    <location>
        <begin position="30"/>
        <end position="55"/>
    </location>
</feature>
<keyword evidence="3" id="KW-1185">Reference proteome</keyword>
<evidence type="ECO:0000256" key="1">
    <source>
        <dbReference type="SAM" id="Phobius"/>
    </source>
</evidence>
<reference evidence="2" key="1">
    <citation type="submission" date="2022-11" db="EMBL/GenBank/DDBJ databases">
        <title>Minimal conservation of predation-associated metabolite biosynthetic gene clusters underscores biosynthetic potential of Myxococcota including descriptions for ten novel species: Archangium lansinium sp. nov., Myxococcus landrumus sp. nov., Nannocystis bai.</title>
        <authorList>
            <person name="Ahearne A."/>
            <person name="Stevens C."/>
            <person name="Phillips K."/>
        </authorList>
    </citation>
    <scope>NUCLEOTIDE SEQUENCE</scope>
    <source>
        <strain evidence="2">Na p29</strain>
    </source>
</reference>
<name>A0A9X3F0K7_9BACT</name>
<proteinExistence type="predicted"/>
<gene>
    <name evidence="2" type="ORF">OV079_51510</name>
</gene>
<dbReference type="RefSeq" id="WP_267777963.1">
    <property type="nucleotide sequence ID" value="NZ_JAPNKE010000002.1"/>
</dbReference>
<sequence length="97" mass="10061">MAIGALTLASPIAVQALVNTVAFGALTQPLFVLTVLLMAGLSFAGALRALAAFVVELLQQRLFVRAVADIARRLPRVDLGAQPADRGPSWSTASSTS</sequence>
<dbReference type="Proteomes" id="UP001150924">
    <property type="component" value="Unassembled WGS sequence"/>
</dbReference>
<evidence type="ECO:0000313" key="2">
    <source>
        <dbReference type="EMBL" id="MCY1013819.1"/>
    </source>
</evidence>
<accession>A0A9X3F0K7</accession>
<keyword evidence="1" id="KW-0812">Transmembrane</keyword>
<evidence type="ECO:0000313" key="3">
    <source>
        <dbReference type="Proteomes" id="UP001150924"/>
    </source>
</evidence>
<dbReference type="AlphaFoldDB" id="A0A9X3F0K7"/>
<keyword evidence="1" id="KW-1133">Transmembrane helix</keyword>
<comment type="caution">
    <text evidence="2">The sequence shown here is derived from an EMBL/GenBank/DDBJ whole genome shotgun (WGS) entry which is preliminary data.</text>
</comment>